<proteinExistence type="predicted"/>
<reference evidence="1 2" key="1">
    <citation type="journal article" date="2012" name="Nature">
        <title>The bonobo genome compared with the chimpanzee and human genomes.</title>
        <authorList>
            <person name="Prufer K."/>
            <person name="Munch K."/>
            <person name="Hellmann I."/>
            <person name="Akagi K."/>
            <person name="Miller J.R."/>
            <person name="Walenz B."/>
            <person name="Koren S."/>
            <person name="Sutton G."/>
            <person name="Kodira C."/>
            <person name="Winer R."/>
            <person name="Knight J.R."/>
            <person name="Mullikin J.C."/>
            <person name="Meader S.J."/>
            <person name="Ponting C.P."/>
            <person name="Lunter G."/>
            <person name="Higashino S."/>
            <person name="Hobolth A."/>
            <person name="Dutheil J."/>
            <person name="Karakoc E."/>
            <person name="Alkan C."/>
            <person name="Sajjadian S."/>
            <person name="Catacchio C.R."/>
            <person name="Ventura M."/>
            <person name="Marques-Bonet T."/>
            <person name="Eichler E.E."/>
            <person name="Andre C."/>
            <person name="Atencia R."/>
            <person name="Mugisha L."/>
            <person name="Junhold J."/>
            <person name="Patterson N."/>
            <person name="Siebauer M."/>
            <person name="Good J.M."/>
            <person name="Fischer A."/>
            <person name="Ptak S.E."/>
            <person name="Lachmann M."/>
            <person name="Symer D.E."/>
            <person name="Mailund T."/>
            <person name="Schierup M.H."/>
            <person name="Andres A.M."/>
            <person name="Kelso J."/>
            <person name="Paabo S."/>
        </authorList>
    </citation>
    <scope>NUCLEOTIDE SEQUENCE [LARGE SCALE GENOMIC DNA]</scope>
</reference>
<keyword evidence="2" id="KW-1185">Reference proteome</keyword>
<protein>
    <submittedName>
        <fullName evidence="1">Uncharacterized protein</fullName>
    </submittedName>
</protein>
<dbReference type="EMBL" id="AJFE02035311">
    <property type="status" value="NOT_ANNOTATED_CDS"/>
    <property type="molecule type" value="Genomic_DNA"/>
</dbReference>
<reference evidence="1" key="2">
    <citation type="submission" date="2025-08" db="UniProtKB">
        <authorList>
            <consortium name="Ensembl"/>
        </authorList>
    </citation>
    <scope>IDENTIFICATION</scope>
</reference>
<evidence type="ECO:0000313" key="2">
    <source>
        <dbReference type="Proteomes" id="UP000240080"/>
    </source>
</evidence>
<dbReference type="OMA" id="CHISIMV"/>
<organism evidence="1 2">
    <name type="scientific">Pan paniscus</name>
    <name type="common">Pygmy chimpanzee</name>
    <name type="synonym">Bonobo</name>
    <dbReference type="NCBI Taxonomy" id="9597"/>
    <lineage>
        <taxon>Eukaryota</taxon>
        <taxon>Metazoa</taxon>
        <taxon>Chordata</taxon>
        <taxon>Craniata</taxon>
        <taxon>Vertebrata</taxon>
        <taxon>Euteleostomi</taxon>
        <taxon>Mammalia</taxon>
        <taxon>Eutheria</taxon>
        <taxon>Euarchontoglires</taxon>
        <taxon>Primates</taxon>
        <taxon>Haplorrhini</taxon>
        <taxon>Catarrhini</taxon>
        <taxon>Hominidae</taxon>
        <taxon>Pan</taxon>
    </lineage>
</organism>
<name>A0A2R8ZCV2_PANPA</name>
<reference evidence="1" key="3">
    <citation type="submission" date="2025-09" db="UniProtKB">
        <authorList>
            <consortium name="Ensembl"/>
        </authorList>
    </citation>
    <scope>IDENTIFICATION</scope>
</reference>
<dbReference type="Bgee" id="ENSPPAG00000012455">
    <property type="expression patterns" value="Expressed in placenta and 5 other cell types or tissues"/>
</dbReference>
<dbReference type="Proteomes" id="UP000240080">
    <property type="component" value="Chromosome 4"/>
</dbReference>
<dbReference type="AlphaFoldDB" id="A0A2R8ZCV2"/>
<evidence type="ECO:0000313" key="1">
    <source>
        <dbReference type="Ensembl" id="ENSPPAP00000002885.1"/>
    </source>
</evidence>
<dbReference type="GeneTree" id="ENSGT00910000147952"/>
<sequence>MWYPCVSTMCHISIMVTRKSFYDTFYCTVFHFTCKILQNSSFLPINYIYFSSLVMENSPLISSLLSFPVYWYY</sequence>
<accession>A0A2R8ZCV2</accession>
<dbReference type="Ensembl" id="ENSPPAT00000013589.1">
    <property type="protein sequence ID" value="ENSPPAP00000002885.1"/>
    <property type="gene ID" value="ENSPPAG00000012455.1"/>
</dbReference>